<proteinExistence type="predicted"/>
<dbReference type="Proteomes" id="UP000092445">
    <property type="component" value="Unassembled WGS sequence"/>
</dbReference>
<name>A0A1A9ZAN3_GLOPL</name>
<dbReference type="VEuPathDB" id="VectorBase:GPAI008835"/>
<evidence type="ECO:0000313" key="1">
    <source>
        <dbReference type="EnsemblMetazoa" id="GPAI008835-PA"/>
    </source>
</evidence>
<reference evidence="2" key="1">
    <citation type="submission" date="2014-03" db="EMBL/GenBank/DDBJ databases">
        <authorList>
            <person name="Aksoy S."/>
            <person name="Warren W."/>
            <person name="Wilson R.K."/>
        </authorList>
    </citation>
    <scope>NUCLEOTIDE SEQUENCE [LARGE SCALE GENOMIC DNA]</scope>
    <source>
        <strain evidence="2">IAEA</strain>
    </source>
</reference>
<reference evidence="1" key="2">
    <citation type="submission" date="2020-05" db="UniProtKB">
        <authorList>
            <consortium name="EnsemblMetazoa"/>
        </authorList>
    </citation>
    <scope>IDENTIFICATION</scope>
    <source>
        <strain evidence="1">IAEA</strain>
    </source>
</reference>
<evidence type="ECO:0000313" key="2">
    <source>
        <dbReference type="Proteomes" id="UP000092445"/>
    </source>
</evidence>
<sequence length="123" mass="14075">MTQIIQISSKYCDKLNGCYLMHYPGHCKFLLCVQAGTVIGCKENSEESEFSLLTCLHLKQVLISEQRPAIHMATNFIAWELFHTTLRYYGFEMVAKLHKALAFGKNIHQVLQPSVFETNNMCS</sequence>
<accession>A0A1A9ZAN3</accession>
<dbReference type="EnsemblMetazoa" id="GPAI008835-RA">
    <property type="protein sequence ID" value="GPAI008835-PA"/>
    <property type="gene ID" value="GPAI008835"/>
</dbReference>
<protein>
    <submittedName>
        <fullName evidence="1">Uncharacterized protein</fullName>
    </submittedName>
</protein>
<dbReference type="AlphaFoldDB" id="A0A1A9ZAN3"/>
<organism evidence="1 2">
    <name type="scientific">Glossina pallidipes</name>
    <name type="common">Tsetse fly</name>
    <dbReference type="NCBI Taxonomy" id="7398"/>
    <lineage>
        <taxon>Eukaryota</taxon>
        <taxon>Metazoa</taxon>
        <taxon>Ecdysozoa</taxon>
        <taxon>Arthropoda</taxon>
        <taxon>Hexapoda</taxon>
        <taxon>Insecta</taxon>
        <taxon>Pterygota</taxon>
        <taxon>Neoptera</taxon>
        <taxon>Endopterygota</taxon>
        <taxon>Diptera</taxon>
        <taxon>Brachycera</taxon>
        <taxon>Muscomorpha</taxon>
        <taxon>Hippoboscoidea</taxon>
        <taxon>Glossinidae</taxon>
        <taxon>Glossina</taxon>
    </lineage>
</organism>
<keyword evidence="2" id="KW-1185">Reference proteome</keyword>